<dbReference type="Proteomes" id="UP000031275">
    <property type="component" value="Unassembled WGS sequence"/>
</dbReference>
<protein>
    <recommendedName>
        <fullName evidence="4">GLPGLI family protein</fullName>
    </recommendedName>
</protein>
<sequence>MKKINLIILLICMSSTIFAQNHRFVYEYSFKIDSLNRENITKELMNLDVSKEGSSFYSSEKQLYDSLMNAEMKKNVAVGSTHIDFSKVKNNSKVGSIVTKNQASSETVLHTSINGDKYGIVLTEKLEWKIGPETQEIHGYKAQKATTESSGRKWTAWFTNDIQIQDGPYKFNGLPGLILQISDEKNDHVFEFVGSKKLNYAPSKPEIRGPKELMISAQNFNQLWKDYLRDPAKKLRQMFSGTEVKLIKVTDSNGRELSQSEIIRNREKRVRDQLKNTNNFLELTLYR</sequence>
<organism evidence="2 3">
    <name type="scientific">Kaistella solincola</name>
    <dbReference type="NCBI Taxonomy" id="510955"/>
    <lineage>
        <taxon>Bacteria</taxon>
        <taxon>Pseudomonadati</taxon>
        <taxon>Bacteroidota</taxon>
        <taxon>Flavobacteriia</taxon>
        <taxon>Flavobacteriales</taxon>
        <taxon>Weeksellaceae</taxon>
        <taxon>Chryseobacterium group</taxon>
        <taxon>Kaistella</taxon>
    </lineage>
</organism>
<accession>A0ABR4ZNW1</accession>
<proteinExistence type="predicted"/>
<dbReference type="EMBL" id="JSYK01000004">
    <property type="protein sequence ID" value="KIA82602.1"/>
    <property type="molecule type" value="Genomic_DNA"/>
</dbReference>
<gene>
    <name evidence="2" type="ORF">OA84_10645</name>
</gene>
<dbReference type="NCBIfam" id="TIGR01200">
    <property type="entry name" value="GLPGLI"/>
    <property type="match status" value="1"/>
</dbReference>
<keyword evidence="3" id="KW-1185">Reference proteome</keyword>
<keyword evidence="1" id="KW-0732">Signal</keyword>
<reference evidence="2 3" key="1">
    <citation type="submission" date="2014-10" db="EMBL/GenBank/DDBJ databases">
        <title>Kaistella solincola genome.</title>
        <authorList>
            <person name="Newman J.D."/>
        </authorList>
    </citation>
    <scope>NUCLEOTIDE SEQUENCE [LARGE SCALE GENOMIC DNA]</scope>
    <source>
        <strain evidence="2 3">DSM 22468</strain>
    </source>
</reference>
<evidence type="ECO:0000313" key="3">
    <source>
        <dbReference type="Proteomes" id="UP000031275"/>
    </source>
</evidence>
<name>A0ABR4ZNW1_9FLAO</name>
<dbReference type="Pfam" id="PF22252">
    <property type="entry name" value="PNGase_F-II_N"/>
    <property type="match status" value="1"/>
</dbReference>
<comment type="caution">
    <text evidence="2">The sequence shown here is derived from an EMBL/GenBank/DDBJ whole genome shotgun (WGS) entry which is preliminary data.</text>
</comment>
<evidence type="ECO:0000256" key="1">
    <source>
        <dbReference type="SAM" id="SignalP"/>
    </source>
</evidence>
<feature type="signal peptide" evidence="1">
    <location>
        <begin position="1"/>
        <end position="19"/>
    </location>
</feature>
<evidence type="ECO:0008006" key="4">
    <source>
        <dbReference type="Google" id="ProtNLM"/>
    </source>
</evidence>
<feature type="chain" id="PRO_5047483856" description="GLPGLI family protein" evidence="1">
    <location>
        <begin position="20"/>
        <end position="287"/>
    </location>
</feature>
<evidence type="ECO:0000313" key="2">
    <source>
        <dbReference type="EMBL" id="KIA82602.1"/>
    </source>
</evidence>
<dbReference type="InterPro" id="IPR005901">
    <property type="entry name" value="GLPGLI"/>
</dbReference>
<dbReference type="RefSeq" id="WP_039346294.1">
    <property type="nucleotide sequence ID" value="NZ_JSYK01000004.1"/>
</dbReference>